<dbReference type="Proteomes" id="UP000016566">
    <property type="component" value="Unassembled WGS sequence"/>
</dbReference>
<proteinExistence type="predicted"/>
<protein>
    <submittedName>
        <fullName evidence="1">Uncharacterized protein</fullName>
    </submittedName>
</protein>
<organism evidence="1 2">
    <name type="scientific">Limimaricola cinnabarinus LL-001</name>
    <dbReference type="NCBI Taxonomy" id="1337093"/>
    <lineage>
        <taxon>Bacteria</taxon>
        <taxon>Pseudomonadati</taxon>
        <taxon>Pseudomonadota</taxon>
        <taxon>Alphaproteobacteria</taxon>
        <taxon>Rhodobacterales</taxon>
        <taxon>Paracoccaceae</taxon>
        <taxon>Limimaricola</taxon>
    </lineage>
</organism>
<evidence type="ECO:0000313" key="1">
    <source>
        <dbReference type="EMBL" id="GAD55356.1"/>
    </source>
</evidence>
<reference evidence="1" key="1">
    <citation type="journal article" date="2013" name="Genome Announc.">
        <title>Draft Genome Sequence of Loktanella cinnabarina LL-001T, Isolated from Deep-Sea Floor Sediment.</title>
        <authorList>
            <person name="Nishi S."/>
            <person name="Tsubouchi T."/>
            <person name="Takaki Y."/>
            <person name="Koyanagi R."/>
            <person name="Satoh N."/>
            <person name="Maruyama T."/>
            <person name="Hatada Y."/>
        </authorList>
    </citation>
    <scope>NUCLEOTIDE SEQUENCE [LARGE SCALE GENOMIC DNA]</scope>
    <source>
        <strain evidence="1">LL-001</strain>
    </source>
</reference>
<evidence type="ECO:0000313" key="2">
    <source>
        <dbReference type="Proteomes" id="UP000016566"/>
    </source>
</evidence>
<dbReference type="EMBL" id="BATB01000013">
    <property type="protein sequence ID" value="GAD55356.1"/>
    <property type="molecule type" value="Genomic_DNA"/>
</dbReference>
<dbReference type="AlphaFoldDB" id="U2YKA5"/>
<keyword evidence="2" id="KW-1185">Reference proteome</keyword>
<gene>
    <name evidence="1" type="ORF">MBELCI_1408</name>
</gene>
<accession>U2YKA5</accession>
<name>U2YKA5_9RHOB</name>
<sequence length="59" mass="6156">MSSQNARLPALGGPCGPSRAWALSAPVPRHLHVAASSSVKRGDPVNLDDGKFHIILDAL</sequence>
<comment type="caution">
    <text evidence="1">The sequence shown here is derived from an EMBL/GenBank/DDBJ whole genome shotgun (WGS) entry which is preliminary data.</text>
</comment>